<evidence type="ECO:0000256" key="4">
    <source>
        <dbReference type="ARBA" id="ARBA00022636"/>
    </source>
</evidence>
<dbReference type="InterPro" id="IPR050706">
    <property type="entry name" value="Cyclic-di-GMP_PDE-like"/>
</dbReference>
<keyword evidence="8 10" id="KW-0472">Membrane</keyword>
<keyword evidence="13" id="KW-1185">Reference proteome</keyword>
<feature type="transmembrane region" description="Helical" evidence="10">
    <location>
        <begin position="17"/>
        <end position="36"/>
    </location>
</feature>
<name>A0ABT7XMJ9_9NEIS</name>
<comment type="caution">
    <text evidence="12">The sequence shown here is derived from an EMBL/GenBank/DDBJ whole genome shotgun (WGS) entry which is preliminary data.</text>
</comment>
<dbReference type="SUPFAM" id="SSF141868">
    <property type="entry name" value="EAL domain-like"/>
    <property type="match status" value="1"/>
</dbReference>
<evidence type="ECO:0000256" key="10">
    <source>
        <dbReference type="SAM" id="Phobius"/>
    </source>
</evidence>
<evidence type="ECO:0000256" key="1">
    <source>
        <dbReference type="ARBA" id="ARBA00004651"/>
    </source>
</evidence>
<evidence type="ECO:0000256" key="2">
    <source>
        <dbReference type="ARBA" id="ARBA00012282"/>
    </source>
</evidence>
<comment type="catalytic activity">
    <reaction evidence="9">
        <text>3',3'-c-di-GMP + H2O = 5'-phosphoguanylyl(3'-&gt;5')guanosine + H(+)</text>
        <dbReference type="Rhea" id="RHEA:24902"/>
        <dbReference type="ChEBI" id="CHEBI:15377"/>
        <dbReference type="ChEBI" id="CHEBI:15378"/>
        <dbReference type="ChEBI" id="CHEBI:58754"/>
        <dbReference type="ChEBI" id="CHEBI:58805"/>
        <dbReference type="EC" id="3.1.4.52"/>
    </reaction>
</comment>
<dbReference type="PANTHER" id="PTHR33121">
    <property type="entry name" value="CYCLIC DI-GMP PHOSPHODIESTERASE PDEF"/>
    <property type="match status" value="1"/>
</dbReference>
<evidence type="ECO:0000256" key="9">
    <source>
        <dbReference type="ARBA" id="ARBA00034290"/>
    </source>
</evidence>
<evidence type="ECO:0000313" key="12">
    <source>
        <dbReference type="EMBL" id="MDN0074996.1"/>
    </source>
</evidence>
<keyword evidence="4" id="KW-0973">c-di-GMP</keyword>
<evidence type="ECO:0000313" key="13">
    <source>
        <dbReference type="Proteomes" id="UP001168540"/>
    </source>
</evidence>
<feature type="transmembrane region" description="Helical" evidence="10">
    <location>
        <begin position="242"/>
        <end position="260"/>
    </location>
</feature>
<keyword evidence="5 10" id="KW-0812">Transmembrane</keyword>
<dbReference type="EC" id="3.1.4.52" evidence="2"/>
<keyword evidence="3" id="KW-1003">Cell membrane</keyword>
<evidence type="ECO:0000256" key="3">
    <source>
        <dbReference type="ARBA" id="ARBA00022475"/>
    </source>
</evidence>
<reference evidence="12" key="1">
    <citation type="submission" date="2023-06" db="EMBL/GenBank/DDBJ databases">
        <authorList>
            <person name="Zhang S."/>
        </authorList>
    </citation>
    <scope>NUCLEOTIDE SEQUENCE</scope>
    <source>
        <strain evidence="12">SG2303</strain>
    </source>
</reference>
<dbReference type="PANTHER" id="PTHR33121:SF79">
    <property type="entry name" value="CYCLIC DI-GMP PHOSPHODIESTERASE PDED-RELATED"/>
    <property type="match status" value="1"/>
</dbReference>
<evidence type="ECO:0000256" key="7">
    <source>
        <dbReference type="ARBA" id="ARBA00022989"/>
    </source>
</evidence>
<dbReference type="CDD" id="cd01948">
    <property type="entry name" value="EAL"/>
    <property type="match status" value="1"/>
</dbReference>
<organism evidence="12 13">
    <name type="scientific">Crenobacter oryzisoli</name>
    <dbReference type="NCBI Taxonomy" id="3056844"/>
    <lineage>
        <taxon>Bacteria</taxon>
        <taxon>Pseudomonadati</taxon>
        <taxon>Pseudomonadota</taxon>
        <taxon>Betaproteobacteria</taxon>
        <taxon>Neisseriales</taxon>
        <taxon>Neisseriaceae</taxon>
        <taxon>Crenobacter</taxon>
    </lineage>
</organism>
<evidence type="ECO:0000256" key="6">
    <source>
        <dbReference type="ARBA" id="ARBA00022801"/>
    </source>
</evidence>
<evidence type="ECO:0000256" key="5">
    <source>
        <dbReference type="ARBA" id="ARBA00022692"/>
    </source>
</evidence>
<dbReference type="Gene3D" id="3.20.20.450">
    <property type="entry name" value="EAL domain"/>
    <property type="match status" value="1"/>
</dbReference>
<dbReference type="InterPro" id="IPR035919">
    <property type="entry name" value="EAL_sf"/>
</dbReference>
<dbReference type="SMART" id="SM00052">
    <property type="entry name" value="EAL"/>
    <property type="match status" value="1"/>
</dbReference>
<keyword evidence="6" id="KW-0378">Hydrolase</keyword>
<protein>
    <recommendedName>
        <fullName evidence="2">cyclic-guanylate-specific phosphodiesterase</fullName>
        <ecNumber evidence="2">3.1.4.52</ecNumber>
    </recommendedName>
</protein>
<comment type="subcellular location">
    <subcellularLocation>
        <location evidence="1">Cell membrane</location>
        <topology evidence="1">Multi-pass membrane protein</topology>
    </subcellularLocation>
</comment>
<dbReference type="InterPro" id="IPR024744">
    <property type="entry name" value="CSS-motif_dom"/>
</dbReference>
<dbReference type="Proteomes" id="UP001168540">
    <property type="component" value="Unassembled WGS sequence"/>
</dbReference>
<evidence type="ECO:0000259" key="11">
    <source>
        <dbReference type="PROSITE" id="PS50883"/>
    </source>
</evidence>
<keyword evidence="7 10" id="KW-1133">Transmembrane helix</keyword>
<dbReference type="Pfam" id="PF00563">
    <property type="entry name" value="EAL"/>
    <property type="match status" value="1"/>
</dbReference>
<sequence>MTPLPIPILATRHRRDWLIALAAGFCTVLLTAWLFGHRLQRDVQQQARESAQLSQEAIDRLLDDVNATLRQVEPLIALPCQELRARLGPVVAHNPYVRAVGVVHGQHLHCLSTFGRVAIDLPGAAPQLQQVELQLNKDPLAGAGLINLDVRRQLPGGVSMLASLDMRLLQPFLRRVVLNKLQEYGLVIDGQMFLRDRLAPTQPAVDALSVSVASARYPFGVFGQTEQAELWEYLLREEQLKLPLFLLAGALAGIVTYLALRRWRSLNGRLEQALRNQEFLPYYQPLIDSRSGRCVGAEVLMRWQPPGGALIPPDRFIPQLEENGQIAAATTLLMRQVAADLAGLSLPPDFHLSINISPCQLTDPALAADCRLLQDAVAANQGQIVLELTERVALESTGVTQETLQRLRDQGVKIAIDDFGTGHSSLAYLTELKVDYLKIDRRFVSTIRDDVPSAVLDAIIALGRQLNLVTVAEGVENERQLAYLRTRRVSLLQGYLYARPMDYPAFGRYLADHTEQPAQSEPAFSYH</sequence>
<evidence type="ECO:0000256" key="8">
    <source>
        <dbReference type="ARBA" id="ARBA00023136"/>
    </source>
</evidence>
<dbReference type="InterPro" id="IPR001633">
    <property type="entry name" value="EAL_dom"/>
</dbReference>
<dbReference type="RefSeq" id="WP_289829585.1">
    <property type="nucleotide sequence ID" value="NZ_JAUEDK010000012.1"/>
</dbReference>
<dbReference type="EMBL" id="JAUEDK010000012">
    <property type="protein sequence ID" value="MDN0074996.1"/>
    <property type="molecule type" value="Genomic_DNA"/>
</dbReference>
<accession>A0ABT7XMJ9</accession>
<dbReference type="PROSITE" id="PS50883">
    <property type="entry name" value="EAL"/>
    <property type="match status" value="1"/>
</dbReference>
<dbReference type="Pfam" id="PF12792">
    <property type="entry name" value="CSS-motif"/>
    <property type="match status" value="1"/>
</dbReference>
<feature type="domain" description="EAL" evidence="11">
    <location>
        <begin position="263"/>
        <end position="514"/>
    </location>
</feature>
<gene>
    <name evidence="12" type="ORF">QU481_08815</name>
</gene>
<proteinExistence type="predicted"/>